<sequence>MLETFKVHFIKQNISRNIIDKMKLKSNIKAAQSERERIELLLSKDTLIFQSQRSAFGWASEVQKLQRFVQPFRWASEVQKFQRFVSSAVWMTSEEWKKPSFISLELDSDGLLKNENPKIKIHSGGLLKNENPKIKICSNGLPKNEKGEP</sequence>
<accession>A0A2N0P385</accession>
<dbReference type="VEuPathDB" id="FungiDB:RhiirA1_466603"/>
<comment type="caution">
    <text evidence="1">The sequence shown here is derived from an EMBL/GenBank/DDBJ whole genome shotgun (WGS) entry which is preliminary data.</text>
</comment>
<dbReference type="VEuPathDB" id="FungiDB:RhiirFUN_022650"/>
<reference evidence="1 2" key="2">
    <citation type="submission" date="2017-09" db="EMBL/GenBank/DDBJ databases">
        <title>Extensive intraspecific genome diversity in a model arbuscular mycorrhizal fungus.</title>
        <authorList>
            <person name="Chen E.C."/>
            <person name="Morin E."/>
            <person name="Beaudet D."/>
            <person name="Noel J."/>
            <person name="Ndikumana S."/>
            <person name="Charron P."/>
            <person name="St-Onge C."/>
            <person name="Giorgi J."/>
            <person name="Grigoriev I.V."/>
            <person name="Roux C."/>
            <person name="Martin F.M."/>
            <person name="Corradi N."/>
        </authorList>
    </citation>
    <scope>NUCLEOTIDE SEQUENCE [LARGE SCALE GENOMIC DNA]</scope>
    <source>
        <strain evidence="1 2">A5</strain>
    </source>
</reference>
<organism evidence="1 2">
    <name type="scientific">Rhizophagus irregularis</name>
    <dbReference type="NCBI Taxonomy" id="588596"/>
    <lineage>
        <taxon>Eukaryota</taxon>
        <taxon>Fungi</taxon>
        <taxon>Fungi incertae sedis</taxon>
        <taxon>Mucoromycota</taxon>
        <taxon>Glomeromycotina</taxon>
        <taxon>Glomeromycetes</taxon>
        <taxon>Glomerales</taxon>
        <taxon>Glomeraceae</taxon>
        <taxon>Rhizophagus</taxon>
    </lineage>
</organism>
<gene>
    <name evidence="1" type="ORF">RhiirA5_426943</name>
</gene>
<reference evidence="1 2" key="1">
    <citation type="submission" date="2016-04" db="EMBL/GenBank/DDBJ databases">
        <title>Genome analyses suggest a sexual origin of heterokaryosis in a supposedly ancient asexual fungus.</title>
        <authorList>
            <person name="Ropars J."/>
            <person name="Sedzielewska K."/>
            <person name="Noel J."/>
            <person name="Charron P."/>
            <person name="Farinelli L."/>
            <person name="Marton T."/>
            <person name="Kruger M."/>
            <person name="Pelin A."/>
            <person name="Brachmann A."/>
            <person name="Corradi N."/>
        </authorList>
    </citation>
    <scope>NUCLEOTIDE SEQUENCE [LARGE SCALE GENOMIC DNA]</scope>
    <source>
        <strain evidence="1 2">A5</strain>
    </source>
</reference>
<dbReference type="AlphaFoldDB" id="A0A2N0P385"/>
<evidence type="ECO:0000313" key="2">
    <source>
        <dbReference type="Proteomes" id="UP000232722"/>
    </source>
</evidence>
<name>A0A2N0P385_9GLOM</name>
<protein>
    <submittedName>
        <fullName evidence="1">Uncharacterized protein</fullName>
    </submittedName>
</protein>
<proteinExistence type="predicted"/>
<evidence type="ECO:0000313" key="1">
    <source>
        <dbReference type="EMBL" id="PKC01292.1"/>
    </source>
</evidence>
<dbReference type="Proteomes" id="UP000232722">
    <property type="component" value="Unassembled WGS sequence"/>
</dbReference>
<dbReference type="EMBL" id="LLXJ01001648">
    <property type="protein sequence ID" value="PKC01292.1"/>
    <property type="molecule type" value="Genomic_DNA"/>
</dbReference>